<feature type="region of interest" description="Disordered" evidence="1">
    <location>
        <begin position="153"/>
        <end position="173"/>
    </location>
</feature>
<dbReference type="Proteomes" id="UP000223606">
    <property type="component" value="Chromosome 1"/>
</dbReference>
<evidence type="ECO:0000313" key="2">
    <source>
        <dbReference type="EMBL" id="SON57186.1"/>
    </source>
</evidence>
<accession>A0A2C9DA96</accession>
<dbReference type="SUPFAM" id="SSF159275">
    <property type="entry name" value="PA1994-like"/>
    <property type="match status" value="1"/>
</dbReference>
<organism evidence="2 3">
    <name type="scientific">Hartmannibacter diazotrophicus</name>
    <dbReference type="NCBI Taxonomy" id="1482074"/>
    <lineage>
        <taxon>Bacteria</taxon>
        <taxon>Pseudomonadati</taxon>
        <taxon>Pseudomonadota</taxon>
        <taxon>Alphaproteobacteria</taxon>
        <taxon>Hyphomicrobiales</taxon>
        <taxon>Pleomorphomonadaceae</taxon>
        <taxon>Hartmannibacter</taxon>
    </lineage>
</organism>
<dbReference type="EMBL" id="LT960614">
    <property type="protein sequence ID" value="SON57186.1"/>
    <property type="molecule type" value="Genomic_DNA"/>
</dbReference>
<proteinExistence type="predicted"/>
<evidence type="ECO:0000256" key="1">
    <source>
        <dbReference type="SAM" id="MobiDB-lite"/>
    </source>
</evidence>
<feature type="compositionally biased region" description="Basic residues" evidence="1">
    <location>
        <begin position="161"/>
        <end position="173"/>
    </location>
</feature>
<reference evidence="3" key="1">
    <citation type="submission" date="2017-09" db="EMBL/GenBank/DDBJ databases">
        <title>Genome sequence of Nannocystis excedens DSM 71.</title>
        <authorList>
            <person name="Blom J."/>
        </authorList>
    </citation>
    <scope>NUCLEOTIDE SEQUENCE [LARGE SCALE GENOMIC DNA]</scope>
    <source>
        <strain evidence="3">type strain: E19</strain>
    </source>
</reference>
<dbReference type="InterPro" id="IPR009467">
    <property type="entry name" value="Glycolipid-bd_prot_put"/>
</dbReference>
<evidence type="ECO:0000313" key="3">
    <source>
        <dbReference type="Proteomes" id="UP000223606"/>
    </source>
</evidence>
<dbReference type="AlphaFoldDB" id="A0A2C9DA96"/>
<name>A0A2C9DA96_9HYPH</name>
<dbReference type="OrthoDB" id="7347529at2"/>
<gene>
    <name evidence="2" type="ORF">HDIA_3645</name>
</gene>
<sequence>MVFEPVTDHRVRWRTASGDGLEHVVLQATDEGIEARSWLIAPAEDGGSALTYRLTCDKDWRVRGFSLRASTGKTVSLRADGKGRWWDGDGTLLSDLAGCIDIDFALTPLTNTLPIPASAGRPDGYGVRPCGRLYSGRQFHSETISPALQRERAGTVLSQRKPGRRFHRRSAGR</sequence>
<protein>
    <submittedName>
        <fullName evidence="2">Uncharacterized protein</fullName>
    </submittedName>
</protein>
<keyword evidence="3" id="KW-1185">Reference proteome</keyword>
<dbReference type="Pfam" id="PF06475">
    <property type="entry name" value="Glycolipid_bind"/>
    <property type="match status" value="1"/>
</dbReference>
<dbReference type="KEGG" id="hdi:HDIA_3645"/>